<dbReference type="EMBL" id="SMBT01000011">
    <property type="protein sequence ID" value="TCU83734.1"/>
    <property type="molecule type" value="Genomic_DNA"/>
</dbReference>
<dbReference type="RefSeq" id="WP_115227937.1">
    <property type="nucleotide sequence ID" value="NZ_CAWOLO010000011.1"/>
</dbReference>
<proteinExistence type="predicted"/>
<keyword evidence="4" id="KW-1185">Reference proteome</keyword>
<dbReference type="Proteomes" id="UP000255108">
    <property type="component" value="Unassembled WGS sequence"/>
</dbReference>
<evidence type="ECO:0000313" key="2">
    <source>
        <dbReference type="EMBL" id="TCU83734.1"/>
    </source>
</evidence>
<reference evidence="1 3" key="1">
    <citation type="submission" date="2018-06" db="EMBL/GenBank/DDBJ databases">
        <authorList>
            <consortium name="Pathogen Informatics"/>
            <person name="Doyle S."/>
        </authorList>
    </citation>
    <scope>NUCLEOTIDE SEQUENCE [LARGE SCALE GENOMIC DNA]</scope>
    <source>
        <strain evidence="1 3">NCTC11159</strain>
    </source>
</reference>
<evidence type="ECO:0008006" key="5">
    <source>
        <dbReference type="Google" id="ProtNLM"/>
    </source>
</evidence>
<accession>A0A377QAM1</accession>
<dbReference type="Proteomes" id="UP000295794">
    <property type="component" value="Unassembled WGS sequence"/>
</dbReference>
<sequence>MHEPKDSLGKAVSVGARVRLLLAAPELINGLPESDQTAIQSVVGNVMVVEEFDQYGHAELMFNDEQGQIHFIWVKPSDLEVLS</sequence>
<dbReference type="EMBL" id="UGHR01000001">
    <property type="protein sequence ID" value="STQ91758.1"/>
    <property type="molecule type" value="Genomic_DNA"/>
</dbReference>
<evidence type="ECO:0000313" key="3">
    <source>
        <dbReference type="Proteomes" id="UP000255108"/>
    </source>
</evidence>
<evidence type="ECO:0000313" key="1">
    <source>
        <dbReference type="EMBL" id="STQ91758.1"/>
    </source>
</evidence>
<organism evidence="1 3">
    <name type="scientific">Iodobacter fluviatilis</name>
    <dbReference type="NCBI Taxonomy" id="537"/>
    <lineage>
        <taxon>Bacteria</taxon>
        <taxon>Pseudomonadati</taxon>
        <taxon>Pseudomonadota</taxon>
        <taxon>Betaproteobacteria</taxon>
        <taxon>Neisseriales</taxon>
        <taxon>Chitinibacteraceae</taxon>
        <taxon>Iodobacter</taxon>
    </lineage>
</organism>
<protein>
    <recommendedName>
        <fullName evidence="5">DUF4926 domain-containing protein</fullName>
    </recommendedName>
</protein>
<dbReference type="AlphaFoldDB" id="A0A377QAM1"/>
<name>A0A377QAM1_9NEIS</name>
<evidence type="ECO:0000313" key="4">
    <source>
        <dbReference type="Proteomes" id="UP000295794"/>
    </source>
</evidence>
<reference evidence="2 4" key="2">
    <citation type="submission" date="2019-03" db="EMBL/GenBank/DDBJ databases">
        <title>Genomic Encyclopedia of Type Strains, Phase IV (KMG-IV): sequencing the most valuable type-strain genomes for metagenomic binning, comparative biology and taxonomic classification.</title>
        <authorList>
            <person name="Goeker M."/>
        </authorList>
    </citation>
    <scope>NUCLEOTIDE SEQUENCE [LARGE SCALE GENOMIC DNA]</scope>
    <source>
        <strain evidence="2 4">DSM 3764</strain>
    </source>
</reference>
<gene>
    <name evidence="2" type="ORF">EV682_11197</name>
    <name evidence="1" type="ORF">NCTC11159_02837</name>
</gene>